<name>A0A7Y9E8I9_9ACTN</name>
<evidence type="ECO:0000313" key="2">
    <source>
        <dbReference type="EMBL" id="NYD43189.1"/>
    </source>
</evidence>
<keyword evidence="1" id="KW-1133">Transmembrane helix</keyword>
<keyword evidence="3" id="KW-1185">Reference proteome</keyword>
<evidence type="ECO:0000256" key="1">
    <source>
        <dbReference type="SAM" id="Phobius"/>
    </source>
</evidence>
<dbReference type="Proteomes" id="UP000535511">
    <property type="component" value="Unassembled WGS sequence"/>
</dbReference>
<evidence type="ECO:0000313" key="3">
    <source>
        <dbReference type="Proteomes" id="UP000535511"/>
    </source>
</evidence>
<feature type="transmembrane region" description="Helical" evidence="1">
    <location>
        <begin position="75"/>
        <end position="97"/>
    </location>
</feature>
<keyword evidence="1" id="KW-0472">Membrane</keyword>
<protein>
    <submittedName>
        <fullName evidence="2">Uncharacterized protein</fullName>
    </submittedName>
</protein>
<reference evidence="2 3" key="1">
    <citation type="submission" date="2020-07" db="EMBL/GenBank/DDBJ databases">
        <title>Sequencing the genomes of 1000 actinobacteria strains.</title>
        <authorList>
            <person name="Klenk H.-P."/>
        </authorList>
    </citation>
    <scope>NUCLEOTIDE SEQUENCE [LARGE SCALE GENOMIC DNA]</scope>
    <source>
        <strain evidence="2 3">DSM 21350</strain>
    </source>
</reference>
<feature type="transmembrane region" description="Helical" evidence="1">
    <location>
        <begin position="109"/>
        <end position="129"/>
    </location>
</feature>
<keyword evidence="1" id="KW-0812">Transmembrane</keyword>
<dbReference type="AlphaFoldDB" id="A0A7Y9E8I9"/>
<gene>
    <name evidence="2" type="ORF">BJZ21_003272</name>
</gene>
<comment type="caution">
    <text evidence="2">The sequence shown here is derived from an EMBL/GenBank/DDBJ whole genome shotgun (WGS) entry which is preliminary data.</text>
</comment>
<feature type="transmembrane region" description="Helical" evidence="1">
    <location>
        <begin position="48"/>
        <end position="69"/>
    </location>
</feature>
<feature type="transmembrane region" description="Helical" evidence="1">
    <location>
        <begin position="6"/>
        <end position="28"/>
    </location>
</feature>
<dbReference type="RefSeq" id="WP_179664739.1">
    <property type="nucleotide sequence ID" value="NZ_JACCBG010000001.1"/>
</dbReference>
<organism evidence="2 3">
    <name type="scientific">Nocardioides panaciterrulae</name>
    <dbReference type="NCBI Taxonomy" id="661492"/>
    <lineage>
        <taxon>Bacteria</taxon>
        <taxon>Bacillati</taxon>
        <taxon>Actinomycetota</taxon>
        <taxon>Actinomycetes</taxon>
        <taxon>Propionibacteriales</taxon>
        <taxon>Nocardioidaceae</taxon>
        <taxon>Nocardioides</taxon>
    </lineage>
</organism>
<sequence length="130" mass="13988">MTDDPLVWVTAVVQVGTAAGIGAFWATWFRQPHAEPWQPVGYVEHERVFVFPDSLCATVLVVSAVLAVLDEPWGPTLGLVAAGMLTFLGVIDAAYYAQHGLYARERDGLLNAAIVVAVLVVAALLVLTYH</sequence>
<dbReference type="EMBL" id="JACCBG010000001">
    <property type="protein sequence ID" value="NYD43189.1"/>
    <property type="molecule type" value="Genomic_DNA"/>
</dbReference>
<accession>A0A7Y9E8I9</accession>
<proteinExistence type="predicted"/>